<feature type="signal peptide" evidence="2">
    <location>
        <begin position="1"/>
        <end position="20"/>
    </location>
</feature>
<sequence>MANIHFVSAIVRAALDATFAASVLVLAQNIHGAVQRRRQRKQHDQDERANDVVAGEANPTTTTHPDHHTCNTTEQQQQQQQQRRRQTNDGDGLLVTRHTNDAEMWLHVAENINDHEDDDDVTMIQEDKLATARNIVTNAPPTPRSAMKKSNNDGTQPASATRLRFVRGSSEEKSSSNDDHIKEGTYSSWSADGSYMSFGPANQSGTTMKKTPQAPPPTARKEEEHSSGSYAKLLASLAYTVESAAEAARRARASWDSTTSDVVVVEMGAASTTAIQKSYLPERSVVEVNVEEEEEEEETAFDDTSTKMIESLMQKNASLIHEIQTAQTPGGPAPAPETSTTEITDEMEGASASDATTSVTRAARRSLVF</sequence>
<dbReference type="AlphaFoldDB" id="A0A830HDB8"/>
<keyword evidence="2" id="KW-0732">Signal</keyword>
<feature type="compositionally biased region" description="Low complexity" evidence="1">
    <location>
        <begin position="70"/>
        <end position="81"/>
    </location>
</feature>
<evidence type="ECO:0000256" key="1">
    <source>
        <dbReference type="SAM" id="MobiDB-lite"/>
    </source>
</evidence>
<gene>
    <name evidence="3" type="ORF">PPROV_000349100</name>
</gene>
<feature type="compositionally biased region" description="Low complexity" evidence="1">
    <location>
        <begin position="326"/>
        <end position="342"/>
    </location>
</feature>
<feature type="compositionally biased region" description="Polar residues" evidence="1">
    <location>
        <begin position="200"/>
        <end position="210"/>
    </location>
</feature>
<feature type="chain" id="PRO_5032960274" evidence="2">
    <location>
        <begin position="21"/>
        <end position="369"/>
    </location>
</feature>
<reference evidence="3" key="1">
    <citation type="submission" date="2020-10" db="EMBL/GenBank/DDBJ databases">
        <title>Unveiling of a novel bifunctional photoreceptor, Dualchrome1, isolated from a cosmopolitan green alga.</title>
        <authorList>
            <person name="Suzuki S."/>
            <person name="Kawachi M."/>
        </authorList>
    </citation>
    <scope>NUCLEOTIDE SEQUENCE</scope>
    <source>
        <strain evidence="3">NIES 2893</strain>
    </source>
</reference>
<dbReference type="EMBL" id="BNJQ01000008">
    <property type="protein sequence ID" value="GHP04738.1"/>
    <property type="molecule type" value="Genomic_DNA"/>
</dbReference>
<keyword evidence="4" id="KW-1185">Reference proteome</keyword>
<organism evidence="3 4">
    <name type="scientific">Pycnococcus provasolii</name>
    <dbReference type="NCBI Taxonomy" id="41880"/>
    <lineage>
        <taxon>Eukaryota</taxon>
        <taxon>Viridiplantae</taxon>
        <taxon>Chlorophyta</taxon>
        <taxon>Pseudoscourfieldiophyceae</taxon>
        <taxon>Pseudoscourfieldiales</taxon>
        <taxon>Pycnococcaceae</taxon>
        <taxon>Pycnococcus</taxon>
    </lineage>
</organism>
<evidence type="ECO:0000256" key="2">
    <source>
        <dbReference type="SAM" id="SignalP"/>
    </source>
</evidence>
<evidence type="ECO:0000313" key="3">
    <source>
        <dbReference type="EMBL" id="GHP04738.1"/>
    </source>
</evidence>
<comment type="caution">
    <text evidence="3">The sequence shown here is derived from an EMBL/GenBank/DDBJ whole genome shotgun (WGS) entry which is preliminary data.</text>
</comment>
<feature type="region of interest" description="Disordered" evidence="1">
    <location>
        <begin position="326"/>
        <end position="369"/>
    </location>
</feature>
<evidence type="ECO:0000313" key="4">
    <source>
        <dbReference type="Proteomes" id="UP000660262"/>
    </source>
</evidence>
<dbReference type="Proteomes" id="UP000660262">
    <property type="component" value="Unassembled WGS sequence"/>
</dbReference>
<feature type="compositionally biased region" description="Polar residues" evidence="1">
    <location>
        <begin position="148"/>
        <end position="159"/>
    </location>
</feature>
<accession>A0A830HDB8</accession>
<feature type="region of interest" description="Disordered" evidence="1">
    <location>
        <begin position="137"/>
        <end position="228"/>
    </location>
</feature>
<protein>
    <submittedName>
        <fullName evidence="3">Uncharacterized protein</fullName>
    </submittedName>
</protein>
<proteinExistence type="predicted"/>
<name>A0A830HDB8_9CHLO</name>
<feature type="region of interest" description="Disordered" evidence="1">
    <location>
        <begin position="33"/>
        <end position="94"/>
    </location>
</feature>
<feature type="compositionally biased region" description="Basic and acidic residues" evidence="1">
    <location>
        <begin position="169"/>
        <end position="183"/>
    </location>
</feature>